<evidence type="ECO:0000313" key="2">
    <source>
        <dbReference type="EMBL" id="KAF4120759.1"/>
    </source>
</evidence>
<dbReference type="RefSeq" id="XP_035319411.1">
    <property type="nucleotide sequence ID" value="XM_035464741.1"/>
</dbReference>
<keyword evidence="1" id="KW-0539">Nucleus</keyword>
<dbReference type="Proteomes" id="UP000749293">
    <property type="component" value="Unassembled WGS sequence"/>
</dbReference>
<dbReference type="Pfam" id="PF11951">
    <property type="entry name" value="Fungal_trans_2"/>
    <property type="match status" value="1"/>
</dbReference>
<dbReference type="GO" id="GO:0001228">
    <property type="term" value="F:DNA-binding transcription activator activity, RNA polymerase II-specific"/>
    <property type="evidence" value="ECO:0007669"/>
    <property type="project" value="TreeGrafter"/>
</dbReference>
<reference evidence="2" key="1">
    <citation type="submission" date="2020-03" db="EMBL/GenBank/DDBJ databases">
        <title>Site-based positive gene gene selection in Geosmithia morbida across the United States reveals a broad range of putative effectors and factors for local host and environmental adapation.</title>
        <authorList>
            <person name="Onufrak A."/>
            <person name="Murdoch R.W."/>
            <person name="Gazis R."/>
            <person name="Huff M."/>
            <person name="Staton M."/>
            <person name="Klingeman W."/>
            <person name="Hadziabdic D."/>
        </authorList>
    </citation>
    <scope>NUCLEOTIDE SEQUENCE</scope>
    <source>
        <strain evidence="2">1262</strain>
    </source>
</reference>
<gene>
    <name evidence="2" type="ORF">GMORB2_2763</name>
</gene>
<dbReference type="PANTHER" id="PTHR47784:SF5">
    <property type="entry name" value="STEROL UPTAKE CONTROL PROTEIN 2"/>
    <property type="match status" value="1"/>
</dbReference>
<protein>
    <submittedName>
        <fullName evidence="2">Fungal Zn(2)-Cys(6) binuclear cluster domain</fullName>
    </submittedName>
</protein>
<dbReference type="OrthoDB" id="3546279at2759"/>
<dbReference type="AlphaFoldDB" id="A0A9P4YS34"/>
<sequence>MHHFTTVTYDSLPKGPGRQEFWQLSLPRLAFGYDFLLHQILAITGFHMADLYPERRSALSTRALQHQEKAFRGLCQAVPDLTGTNCHAIFATASLLTISAFAAFTENVAQEGHKPNIDNLMEAFSLIRGMNHILTRYEPILLDGPMGQLLQLGVSRHETPLLASTAISLSKLVIPEDTDPVVRDICQHEVTKFIKFMEYPTSKAAYPELRAALSWPIVLSEEFVGLLHRRNAVALDILVYYCRILDHAGSCTWYMRGWGRCIHEDIATSRRANYGGHATTQTFA</sequence>
<evidence type="ECO:0000256" key="1">
    <source>
        <dbReference type="ARBA" id="ARBA00023242"/>
    </source>
</evidence>
<evidence type="ECO:0000313" key="3">
    <source>
        <dbReference type="Proteomes" id="UP000749293"/>
    </source>
</evidence>
<dbReference type="InterPro" id="IPR021858">
    <property type="entry name" value="Fun_TF"/>
</dbReference>
<keyword evidence="3" id="KW-1185">Reference proteome</keyword>
<accession>A0A9P4YS34</accession>
<organism evidence="2 3">
    <name type="scientific">Geosmithia morbida</name>
    <dbReference type="NCBI Taxonomy" id="1094350"/>
    <lineage>
        <taxon>Eukaryota</taxon>
        <taxon>Fungi</taxon>
        <taxon>Dikarya</taxon>
        <taxon>Ascomycota</taxon>
        <taxon>Pezizomycotina</taxon>
        <taxon>Sordariomycetes</taxon>
        <taxon>Hypocreomycetidae</taxon>
        <taxon>Hypocreales</taxon>
        <taxon>Bionectriaceae</taxon>
        <taxon>Geosmithia</taxon>
    </lineage>
</organism>
<dbReference type="InterPro" id="IPR053157">
    <property type="entry name" value="Sterol_Uptake_Regulator"/>
</dbReference>
<dbReference type="GeneID" id="55968993"/>
<name>A0A9P4YS34_9HYPO</name>
<comment type="caution">
    <text evidence="2">The sequence shown here is derived from an EMBL/GenBank/DDBJ whole genome shotgun (WGS) entry which is preliminary data.</text>
</comment>
<dbReference type="PANTHER" id="PTHR47784">
    <property type="entry name" value="STEROL UPTAKE CONTROL PROTEIN 2"/>
    <property type="match status" value="1"/>
</dbReference>
<proteinExistence type="predicted"/>
<dbReference type="EMBL" id="JAANYQ010000015">
    <property type="protein sequence ID" value="KAF4120759.1"/>
    <property type="molecule type" value="Genomic_DNA"/>
</dbReference>